<dbReference type="AlphaFoldDB" id="A0A6A4PDW0"/>
<feature type="compositionally biased region" description="Polar residues" evidence="1">
    <location>
        <begin position="33"/>
        <end position="49"/>
    </location>
</feature>
<gene>
    <name evidence="2" type="ORF">Lalb_Chr15g0087541</name>
</gene>
<accession>A0A6A4PDW0</accession>
<organism evidence="2 3">
    <name type="scientific">Lupinus albus</name>
    <name type="common">White lupine</name>
    <name type="synonym">Lupinus termis</name>
    <dbReference type="NCBI Taxonomy" id="3870"/>
    <lineage>
        <taxon>Eukaryota</taxon>
        <taxon>Viridiplantae</taxon>
        <taxon>Streptophyta</taxon>
        <taxon>Embryophyta</taxon>
        <taxon>Tracheophyta</taxon>
        <taxon>Spermatophyta</taxon>
        <taxon>Magnoliopsida</taxon>
        <taxon>eudicotyledons</taxon>
        <taxon>Gunneridae</taxon>
        <taxon>Pentapetalae</taxon>
        <taxon>rosids</taxon>
        <taxon>fabids</taxon>
        <taxon>Fabales</taxon>
        <taxon>Fabaceae</taxon>
        <taxon>Papilionoideae</taxon>
        <taxon>50 kb inversion clade</taxon>
        <taxon>genistoids sensu lato</taxon>
        <taxon>core genistoids</taxon>
        <taxon>Genisteae</taxon>
        <taxon>Lupinus</taxon>
    </lineage>
</organism>
<proteinExistence type="predicted"/>
<evidence type="ECO:0000313" key="2">
    <source>
        <dbReference type="EMBL" id="KAE9599059.1"/>
    </source>
</evidence>
<name>A0A6A4PDW0_LUPAL</name>
<protein>
    <submittedName>
        <fullName evidence="2">Uncharacterized protein</fullName>
    </submittedName>
</protein>
<evidence type="ECO:0000256" key="1">
    <source>
        <dbReference type="SAM" id="MobiDB-lite"/>
    </source>
</evidence>
<evidence type="ECO:0000313" key="3">
    <source>
        <dbReference type="Proteomes" id="UP000447434"/>
    </source>
</evidence>
<keyword evidence="3" id="KW-1185">Reference proteome</keyword>
<dbReference type="Proteomes" id="UP000447434">
    <property type="component" value="Chromosome 15"/>
</dbReference>
<reference evidence="3" key="1">
    <citation type="journal article" date="2020" name="Nat. Commun.">
        <title>Genome sequence of the cluster root forming white lupin.</title>
        <authorList>
            <person name="Hufnagel B."/>
            <person name="Marques A."/>
            <person name="Soriano A."/>
            <person name="Marques L."/>
            <person name="Divol F."/>
            <person name="Doumas P."/>
            <person name="Sallet E."/>
            <person name="Mancinotti D."/>
            <person name="Carrere S."/>
            <person name="Marande W."/>
            <person name="Arribat S."/>
            <person name="Keller J."/>
            <person name="Huneau C."/>
            <person name="Blein T."/>
            <person name="Aime D."/>
            <person name="Laguerre M."/>
            <person name="Taylor J."/>
            <person name="Schubert V."/>
            <person name="Nelson M."/>
            <person name="Geu-Flores F."/>
            <person name="Crespi M."/>
            <person name="Gallardo-Guerrero K."/>
            <person name="Delaux P.-M."/>
            <person name="Salse J."/>
            <person name="Berges H."/>
            <person name="Guyot R."/>
            <person name="Gouzy J."/>
            <person name="Peret B."/>
        </authorList>
    </citation>
    <scope>NUCLEOTIDE SEQUENCE [LARGE SCALE GENOMIC DNA]</scope>
    <source>
        <strain evidence="3">cv. Amiga</strain>
    </source>
</reference>
<sequence length="107" mass="11842">MISSKRLKGRPKCMRLSLIEVLIKGRDVRNLTATPSSTDALSSSETAQTADGYEEQMVGRVVHGVIEGTFDGGYLVKVQLDELDDELIIQELRTRLQSVPTKHGLNE</sequence>
<comment type="caution">
    <text evidence="2">The sequence shown here is derived from an EMBL/GenBank/DDBJ whole genome shotgun (WGS) entry which is preliminary data.</text>
</comment>
<feature type="region of interest" description="Disordered" evidence="1">
    <location>
        <begin position="33"/>
        <end position="52"/>
    </location>
</feature>
<dbReference type="EMBL" id="WOCE01000015">
    <property type="protein sequence ID" value="KAE9599059.1"/>
    <property type="molecule type" value="Genomic_DNA"/>
</dbReference>
<dbReference type="OrthoDB" id="1919336at2759"/>